<dbReference type="AlphaFoldDB" id="A0A1X7UL32"/>
<evidence type="ECO:0000313" key="8">
    <source>
        <dbReference type="Proteomes" id="UP000007879"/>
    </source>
</evidence>
<organism evidence="7">
    <name type="scientific">Amphimedon queenslandica</name>
    <name type="common">Sponge</name>
    <dbReference type="NCBI Taxonomy" id="400682"/>
    <lineage>
        <taxon>Eukaryota</taxon>
        <taxon>Metazoa</taxon>
        <taxon>Porifera</taxon>
        <taxon>Demospongiae</taxon>
        <taxon>Heteroscleromorpha</taxon>
        <taxon>Haplosclerida</taxon>
        <taxon>Niphatidae</taxon>
        <taxon>Amphimedon</taxon>
    </lineage>
</organism>
<evidence type="ECO:0000256" key="3">
    <source>
        <dbReference type="ARBA" id="ARBA00023015"/>
    </source>
</evidence>
<dbReference type="Pfam" id="PF07571">
    <property type="entry name" value="TAF6_C"/>
    <property type="match status" value="1"/>
</dbReference>
<dbReference type="GO" id="GO:0046982">
    <property type="term" value="F:protein heterodimerization activity"/>
    <property type="evidence" value="ECO:0007669"/>
    <property type="project" value="InterPro"/>
</dbReference>
<comment type="subcellular location">
    <subcellularLocation>
        <location evidence="1">Nucleus</location>
    </subcellularLocation>
</comment>
<evidence type="ECO:0000256" key="4">
    <source>
        <dbReference type="ARBA" id="ARBA00023163"/>
    </source>
</evidence>
<dbReference type="GO" id="GO:0016251">
    <property type="term" value="F:RNA polymerase II general transcription initiation factor activity"/>
    <property type="evidence" value="ECO:0007669"/>
    <property type="project" value="InterPro"/>
</dbReference>
<dbReference type="InterPro" id="IPR046344">
    <property type="entry name" value="TAF6_C_sf"/>
</dbReference>
<dbReference type="InParanoid" id="A0A1X7UL32"/>
<dbReference type="Gene3D" id="1.25.40.770">
    <property type="entry name" value="TAF6, C-terminal HEAT repeat domain"/>
    <property type="match status" value="1"/>
</dbReference>
<dbReference type="KEGG" id="aqu:109583012"/>
<keyword evidence="5" id="KW-0539">Nucleus</keyword>
<dbReference type="PANTHER" id="PTHR10221:SF22">
    <property type="entry name" value="TAF6-LIKE RNA POLYMERASE II P300_CBP-ASSOCIATED FACTOR-ASSOCIATED FACTOR 65 KDA SUBUNIT 6L"/>
    <property type="match status" value="1"/>
</dbReference>
<dbReference type="InterPro" id="IPR037796">
    <property type="entry name" value="TAF6"/>
</dbReference>
<dbReference type="STRING" id="400682.A0A1X7UL32"/>
<dbReference type="PANTHER" id="PTHR10221">
    <property type="entry name" value="TRANSCRIPTION INITIATION FACTOR TFIID SUBUNIT 6"/>
    <property type="match status" value="1"/>
</dbReference>
<dbReference type="InterPro" id="IPR004823">
    <property type="entry name" value="TAF_TATA-bd_Histone-like_dom"/>
</dbReference>
<comment type="similarity">
    <text evidence="2">Belongs to the TAF6 family.</text>
</comment>
<evidence type="ECO:0000313" key="7">
    <source>
        <dbReference type="EnsemblMetazoa" id="Aqu2.1.28209_001"/>
    </source>
</evidence>
<dbReference type="SUPFAM" id="SSF47113">
    <property type="entry name" value="Histone-fold"/>
    <property type="match status" value="1"/>
</dbReference>
<dbReference type="Pfam" id="PF02969">
    <property type="entry name" value="TAF"/>
    <property type="match status" value="1"/>
</dbReference>
<dbReference type="InterPro" id="IPR016024">
    <property type="entry name" value="ARM-type_fold"/>
</dbReference>
<keyword evidence="4" id="KW-0804">Transcription</keyword>
<dbReference type="InterPro" id="IPR011442">
    <property type="entry name" value="TAF6_C"/>
</dbReference>
<dbReference type="EnsemblMetazoa" id="XM_019998139.1">
    <property type="protein sequence ID" value="XP_019853698.1"/>
    <property type="gene ID" value="LOC109583012"/>
</dbReference>
<dbReference type="InterPro" id="IPR009072">
    <property type="entry name" value="Histone-fold"/>
</dbReference>
<evidence type="ECO:0000256" key="1">
    <source>
        <dbReference type="ARBA" id="ARBA00004123"/>
    </source>
</evidence>
<proteinExistence type="inferred from homology"/>
<dbReference type="GO" id="GO:0046695">
    <property type="term" value="C:SLIK (SAGA-like) complex"/>
    <property type="evidence" value="ECO:0007669"/>
    <property type="project" value="InterPro"/>
</dbReference>
<evidence type="ECO:0000256" key="2">
    <source>
        <dbReference type="ARBA" id="ARBA00007688"/>
    </source>
</evidence>
<dbReference type="eggNOG" id="KOG2549">
    <property type="taxonomic scope" value="Eukaryota"/>
</dbReference>
<dbReference type="SMART" id="SM00803">
    <property type="entry name" value="TAF"/>
    <property type="match status" value="1"/>
</dbReference>
<dbReference type="CDD" id="cd22932">
    <property type="entry name" value="HFD_TAF6L"/>
    <property type="match status" value="1"/>
</dbReference>
<dbReference type="GO" id="GO:0000124">
    <property type="term" value="C:SAGA complex"/>
    <property type="evidence" value="ECO:0007669"/>
    <property type="project" value="InterPro"/>
</dbReference>
<feature type="domain" description="TATA box binding protein associated factor (TAF) histone-like fold" evidence="6">
    <location>
        <begin position="6"/>
        <end position="68"/>
    </location>
</feature>
<dbReference type="SUPFAM" id="SSF48371">
    <property type="entry name" value="ARM repeat"/>
    <property type="match status" value="1"/>
</dbReference>
<reference evidence="8" key="1">
    <citation type="journal article" date="2010" name="Nature">
        <title>The Amphimedon queenslandica genome and the evolution of animal complexity.</title>
        <authorList>
            <person name="Srivastava M."/>
            <person name="Simakov O."/>
            <person name="Chapman J."/>
            <person name="Fahey B."/>
            <person name="Gauthier M.E."/>
            <person name="Mitros T."/>
            <person name="Richards G.S."/>
            <person name="Conaco C."/>
            <person name="Dacre M."/>
            <person name="Hellsten U."/>
            <person name="Larroux C."/>
            <person name="Putnam N.H."/>
            <person name="Stanke M."/>
            <person name="Adamska M."/>
            <person name="Darling A."/>
            <person name="Degnan S.M."/>
            <person name="Oakley T.H."/>
            <person name="Plachetzki D.C."/>
            <person name="Zhai Y."/>
            <person name="Adamski M."/>
            <person name="Calcino A."/>
            <person name="Cummins S.F."/>
            <person name="Goodstein D.M."/>
            <person name="Harris C."/>
            <person name="Jackson D.J."/>
            <person name="Leys S.P."/>
            <person name="Shu S."/>
            <person name="Woodcroft B.J."/>
            <person name="Vervoort M."/>
            <person name="Kosik K.S."/>
            <person name="Manning G."/>
            <person name="Degnan B.M."/>
            <person name="Rokhsar D.S."/>
        </authorList>
    </citation>
    <scope>NUCLEOTIDE SEQUENCE [LARGE SCALE GENOMIC DNA]</scope>
</reference>
<dbReference type="Proteomes" id="UP000007879">
    <property type="component" value="Unassembled WGS sequence"/>
</dbReference>
<reference evidence="7" key="2">
    <citation type="submission" date="2017-05" db="UniProtKB">
        <authorList>
            <consortium name="EnsemblMetazoa"/>
        </authorList>
    </citation>
    <scope>IDENTIFICATION</scope>
</reference>
<evidence type="ECO:0000259" key="6">
    <source>
        <dbReference type="SMART" id="SM00803"/>
    </source>
</evidence>
<dbReference type="OrthoDB" id="6621890at2759"/>
<keyword evidence="3" id="KW-0805">Transcription regulation</keyword>
<accession>A0A1X7UL32</accession>
<dbReference type="GO" id="GO:0051123">
    <property type="term" value="P:RNA polymerase II preinitiation complex assembly"/>
    <property type="evidence" value="ECO:0007669"/>
    <property type="project" value="TreeGrafter"/>
</dbReference>
<dbReference type="GO" id="GO:0005669">
    <property type="term" value="C:transcription factor TFIID complex"/>
    <property type="evidence" value="ECO:0007669"/>
    <property type="project" value="InterPro"/>
</dbReference>
<sequence>MAAFVRFSPESVALCAESLGLSCHEDAIRCLAEDVSYRIRQVLNVTLHFAHQSKRSNVLSSDFNRALKWSNIEPTFGSSVPHDIPCFHESEDVGVSDVEQRLGDFVYDSYLNINLTSKPITTCSKWLTLEGTSLVQEDDRSSLPGSTVVLKTAPTEVQNYYLSLLLDAVTCNREEVRQVALHDLYTNAAVANILPYLCQFIQEVLSRWTNYSSLQIIRFLRMVIALFGNDTLYIDPYAPNILMLIQSIILSPGYLECNTLASHWDIRELAACALSRIIKKCCAPGTGYYDEVCSAFSTTLYQRETALPVLYGVILCICHLGGEVIAKILLPQMTMLTQYIQSLLDKSSLTQQQNALRVYNVLLVSAELLLVSEVDQSIEVPPIEHSFTDVNWVISPNPLDEADEEVSLYEFFLELFGERLLLKLESYLRTSYKPNGSRPVAQAHSAISPDIQTSINRLFASYQKREGFISLSHLISSQRLVAPRKSIHRGHNKFILPFVIKKYRLPVNHNVLDLKHIMSSGQSVSSVRTGFMSPYQKHVSYVCDLCSCWL</sequence>
<dbReference type="CDD" id="cd08050">
    <property type="entry name" value="TAF6C"/>
    <property type="match status" value="1"/>
</dbReference>
<keyword evidence="8" id="KW-1185">Reference proteome</keyword>
<dbReference type="Gene3D" id="1.10.20.10">
    <property type="entry name" value="Histone, subunit A"/>
    <property type="match status" value="1"/>
</dbReference>
<dbReference type="GO" id="GO:0003713">
    <property type="term" value="F:transcription coactivator activity"/>
    <property type="evidence" value="ECO:0007669"/>
    <property type="project" value="TreeGrafter"/>
</dbReference>
<name>A0A1X7UL32_AMPQE</name>
<protein>
    <recommendedName>
        <fullName evidence="6">TATA box binding protein associated factor (TAF) histone-like fold domain-containing protein</fullName>
    </recommendedName>
</protein>
<evidence type="ECO:0000256" key="5">
    <source>
        <dbReference type="ARBA" id="ARBA00023242"/>
    </source>
</evidence>
<dbReference type="EnsemblMetazoa" id="Aqu2.1.28209_001">
    <property type="protein sequence ID" value="Aqu2.1.28209_001"/>
    <property type="gene ID" value="Aqu2.1.28209"/>
</dbReference>
<gene>
    <name evidence="7" type="primary">109583012</name>
</gene>